<dbReference type="Gene3D" id="2.60.40.1370">
    <property type="entry name" value="Bacterial adhesin receptor binding domain"/>
    <property type="match status" value="1"/>
</dbReference>
<feature type="chain" id="PRO_5010746220" description="PapG chaperone-binding domain-containing protein" evidence="1">
    <location>
        <begin position="21"/>
        <end position="351"/>
    </location>
</feature>
<gene>
    <name evidence="3" type="ORF">BZK42_23945</name>
</gene>
<evidence type="ECO:0000256" key="1">
    <source>
        <dbReference type="SAM" id="SignalP"/>
    </source>
</evidence>
<comment type="caution">
    <text evidence="3">The sequence shown here is derived from an EMBL/GenBank/DDBJ whole genome shotgun (WGS) entry which is preliminary data.</text>
</comment>
<dbReference type="Pfam" id="PF03628">
    <property type="entry name" value="PapG_C"/>
    <property type="match status" value="1"/>
</dbReference>
<name>A0A1V8NT17_CITBR</name>
<dbReference type="AlphaFoldDB" id="A0A1V8NT17"/>
<accession>A0A1V8NT17</accession>
<dbReference type="InterPro" id="IPR038420">
    <property type="entry name" value="PapG_carbohydrate-bd_sf"/>
</dbReference>
<dbReference type="EMBL" id="NAEW01000020">
    <property type="protein sequence ID" value="OQM39559.1"/>
    <property type="molecule type" value="Genomic_DNA"/>
</dbReference>
<feature type="signal peptide" evidence="1">
    <location>
        <begin position="1"/>
        <end position="20"/>
    </location>
</feature>
<evidence type="ECO:0000259" key="2">
    <source>
        <dbReference type="Pfam" id="PF03628"/>
    </source>
</evidence>
<dbReference type="InterPro" id="IPR036937">
    <property type="entry name" value="Adhesion_dom_fimbrial_sf"/>
</dbReference>
<dbReference type="Proteomes" id="UP000192573">
    <property type="component" value="Unassembled WGS sequence"/>
</dbReference>
<protein>
    <recommendedName>
        <fullName evidence="2">PapG chaperone-binding domain-containing protein</fullName>
    </recommendedName>
</protein>
<evidence type="ECO:0000313" key="3">
    <source>
        <dbReference type="EMBL" id="OQM39559.1"/>
    </source>
</evidence>
<dbReference type="RefSeq" id="WP_080860557.1">
    <property type="nucleotide sequence ID" value="NZ_NAEW01000020.1"/>
</dbReference>
<feature type="domain" description="PapG chaperone-binding" evidence="2">
    <location>
        <begin position="240"/>
        <end position="351"/>
    </location>
</feature>
<organism evidence="3 4">
    <name type="scientific">Citrobacter braakii</name>
    <dbReference type="NCBI Taxonomy" id="57706"/>
    <lineage>
        <taxon>Bacteria</taxon>
        <taxon>Pseudomonadati</taxon>
        <taxon>Pseudomonadota</taxon>
        <taxon>Gammaproteobacteria</taxon>
        <taxon>Enterobacterales</taxon>
        <taxon>Enterobacteriaceae</taxon>
        <taxon>Citrobacter</taxon>
        <taxon>Citrobacter freundii complex</taxon>
    </lineage>
</organism>
<evidence type="ECO:0000313" key="4">
    <source>
        <dbReference type="Proteomes" id="UP000192573"/>
    </source>
</evidence>
<dbReference type="GO" id="GO:0007155">
    <property type="term" value="P:cell adhesion"/>
    <property type="evidence" value="ECO:0007669"/>
    <property type="project" value="InterPro"/>
</dbReference>
<proteinExistence type="predicted"/>
<dbReference type="InterPro" id="IPR005309">
    <property type="entry name" value="PapG_chaper-bd_C"/>
</dbReference>
<reference evidence="3 4" key="1">
    <citation type="submission" date="2017-03" db="EMBL/GenBank/DDBJ databases">
        <authorList>
            <person name="Afonso C.L."/>
            <person name="Miller P.J."/>
            <person name="Scott M.A."/>
            <person name="Spackman E."/>
            <person name="Goraichik I."/>
            <person name="Dimitrov K.M."/>
            <person name="Suarez D.L."/>
            <person name="Swayne D.E."/>
        </authorList>
    </citation>
    <scope>NUCLEOTIDE SEQUENCE [LARGE SCALE GENOMIC DNA]</scope>
    <source>
        <strain evidence="3 4">ATCC 51113</strain>
    </source>
</reference>
<keyword evidence="1" id="KW-0732">Signal</keyword>
<dbReference type="GO" id="GO:0009289">
    <property type="term" value="C:pilus"/>
    <property type="evidence" value="ECO:0007669"/>
    <property type="project" value="InterPro"/>
</dbReference>
<sequence length="351" mass="38256">MRFLFLCAFITSQFSTQVYAAKTQGTMPPVSGTLYAYVWTIPHNVNIGGINYNGNSISSIPVKLNTIAPLQLSLENKYCRTFNHAPYGIVGYDHYLFFPKKAMSNNGVEIPISIGQKPSGVTDFDNGSYYALYKKVADQRISSEPGKCWDYGTTYNYPAVSFDTSLLFDVRHLDVGHYTGSIPMRVGYASYHADRYLPNAMERWTMAAIDKVTTNIGSLSFDIMINNKCEVSPSEIELSHGGHSITSANGHTAKSTIKIECQLPSDVKLKLTLKSLTSPTTEYYDGVGVGLGNGWDSVLTVENTNISASSPSADITISKQGNLTIQSVLKKTTSSQPGNLSGSAVMEISLP</sequence>
<dbReference type="Gene3D" id="2.60.40.1090">
    <property type="entry name" value="Fimbrial-type adhesion domain"/>
    <property type="match status" value="1"/>
</dbReference>